<keyword evidence="4" id="KW-0067">ATP-binding</keyword>
<dbReference type="InterPro" id="IPR003593">
    <property type="entry name" value="AAA+_ATPase"/>
</dbReference>
<dbReference type="SMART" id="SM00382">
    <property type="entry name" value="AAA"/>
    <property type="match status" value="1"/>
</dbReference>
<protein>
    <submittedName>
        <fullName evidence="6">ABC transporter</fullName>
    </submittedName>
</protein>
<dbReference type="InterPro" id="IPR050763">
    <property type="entry name" value="ABC_transporter_ATP-binding"/>
</dbReference>
<comment type="caution">
    <text evidence="6">The sequence shown here is derived from an EMBL/GenBank/DDBJ whole genome shotgun (WGS) entry which is preliminary data.</text>
</comment>
<dbReference type="Proteomes" id="UP000637643">
    <property type="component" value="Unassembled WGS sequence"/>
</dbReference>
<dbReference type="Gene3D" id="3.40.50.300">
    <property type="entry name" value="P-loop containing nucleotide triphosphate hydrolases"/>
    <property type="match status" value="1"/>
</dbReference>
<dbReference type="PANTHER" id="PTHR42711:SF5">
    <property type="entry name" value="ABC TRANSPORTER ATP-BINDING PROTEIN NATA"/>
    <property type="match status" value="1"/>
</dbReference>
<dbReference type="PROSITE" id="PS00211">
    <property type="entry name" value="ABC_TRANSPORTER_1"/>
    <property type="match status" value="1"/>
</dbReference>
<evidence type="ECO:0000256" key="4">
    <source>
        <dbReference type="ARBA" id="ARBA00022840"/>
    </source>
</evidence>
<dbReference type="GO" id="GO:0016887">
    <property type="term" value="F:ATP hydrolysis activity"/>
    <property type="evidence" value="ECO:0007669"/>
    <property type="project" value="InterPro"/>
</dbReference>
<dbReference type="AlphaFoldDB" id="A0A917FCC0"/>
<dbReference type="GO" id="GO:0005524">
    <property type="term" value="F:ATP binding"/>
    <property type="evidence" value="ECO:0007669"/>
    <property type="project" value="UniProtKB-KW"/>
</dbReference>
<evidence type="ECO:0000256" key="1">
    <source>
        <dbReference type="ARBA" id="ARBA00005417"/>
    </source>
</evidence>
<keyword evidence="2" id="KW-0813">Transport</keyword>
<dbReference type="PROSITE" id="PS50893">
    <property type="entry name" value="ABC_TRANSPORTER_2"/>
    <property type="match status" value="1"/>
</dbReference>
<keyword evidence="7" id="KW-1185">Reference proteome</keyword>
<proteinExistence type="inferred from homology"/>
<accession>A0A917FCC0</accession>
<dbReference type="RefSeq" id="WP_189022179.1">
    <property type="nucleotide sequence ID" value="NZ_BMKR01000002.1"/>
</dbReference>
<dbReference type="SUPFAM" id="SSF52540">
    <property type="entry name" value="P-loop containing nucleoside triphosphate hydrolases"/>
    <property type="match status" value="1"/>
</dbReference>
<dbReference type="InterPro" id="IPR027417">
    <property type="entry name" value="P-loop_NTPase"/>
</dbReference>
<evidence type="ECO:0000256" key="3">
    <source>
        <dbReference type="ARBA" id="ARBA00022741"/>
    </source>
</evidence>
<feature type="domain" description="ABC transporter" evidence="5">
    <location>
        <begin position="2"/>
        <end position="247"/>
    </location>
</feature>
<dbReference type="PANTHER" id="PTHR42711">
    <property type="entry name" value="ABC TRANSPORTER ATP-BINDING PROTEIN"/>
    <property type="match status" value="1"/>
</dbReference>
<reference evidence="6" key="1">
    <citation type="journal article" date="2014" name="Int. J. Syst. Evol. Microbiol.">
        <title>Complete genome sequence of Corynebacterium casei LMG S-19264T (=DSM 44701T), isolated from a smear-ripened cheese.</title>
        <authorList>
            <consortium name="US DOE Joint Genome Institute (JGI-PGF)"/>
            <person name="Walter F."/>
            <person name="Albersmeier A."/>
            <person name="Kalinowski J."/>
            <person name="Ruckert C."/>
        </authorList>
    </citation>
    <scope>NUCLEOTIDE SEQUENCE</scope>
    <source>
        <strain evidence="6">CGMCC 1.16134</strain>
    </source>
</reference>
<dbReference type="InterPro" id="IPR017871">
    <property type="entry name" value="ABC_transporter-like_CS"/>
</dbReference>
<evidence type="ECO:0000256" key="2">
    <source>
        <dbReference type="ARBA" id="ARBA00022448"/>
    </source>
</evidence>
<gene>
    <name evidence="6" type="ORF">GCM10010912_06830</name>
</gene>
<keyword evidence="3" id="KW-0547">Nucleotide-binding</keyword>
<evidence type="ECO:0000313" key="7">
    <source>
        <dbReference type="Proteomes" id="UP000637643"/>
    </source>
</evidence>
<evidence type="ECO:0000313" key="6">
    <source>
        <dbReference type="EMBL" id="GGF64446.1"/>
    </source>
</evidence>
<name>A0A917FCC0_9BACL</name>
<reference evidence="6" key="2">
    <citation type="submission" date="2020-09" db="EMBL/GenBank/DDBJ databases">
        <authorList>
            <person name="Sun Q."/>
            <person name="Zhou Y."/>
        </authorList>
    </citation>
    <scope>NUCLEOTIDE SEQUENCE</scope>
    <source>
        <strain evidence="6">CGMCC 1.16134</strain>
    </source>
</reference>
<sequence length="340" mass="37273">MIEMTDVTKIYETKQKLGWFRSEKAAVTAVNSLSLNILPGEIVGLLGLNGAGKTTTIRMLSTLLEPTSGSIEVDGVAMHKNRQAVQQKVNMIAGGERMLYWSLTGRENLHYFGKLYGLGAAQTGREAERLLNEVGLGHAADQPVEQYSKGMKQRLQIARGLINDPQYLFLDEPTLGLDAPIARQLRRTVGRLAKEQGKGILLTSHYPQEVEELCDRVYLLSRGELLLCDKPENIVRQVAGLQTAHLDVTGWNESLRPLLAEHLATSSHQAELVCTEVAVNPAASSEVARLSVQSPSADRMITEMLPWTAQHGLRIVSFASEKPNLEDAIILLSEGKGKAS</sequence>
<dbReference type="Pfam" id="PF00005">
    <property type="entry name" value="ABC_tran"/>
    <property type="match status" value="1"/>
</dbReference>
<dbReference type="InterPro" id="IPR003439">
    <property type="entry name" value="ABC_transporter-like_ATP-bd"/>
</dbReference>
<comment type="similarity">
    <text evidence="1">Belongs to the ABC transporter superfamily.</text>
</comment>
<evidence type="ECO:0000259" key="5">
    <source>
        <dbReference type="PROSITE" id="PS50893"/>
    </source>
</evidence>
<organism evidence="6 7">
    <name type="scientific">Paenibacillus albidus</name>
    <dbReference type="NCBI Taxonomy" id="2041023"/>
    <lineage>
        <taxon>Bacteria</taxon>
        <taxon>Bacillati</taxon>
        <taxon>Bacillota</taxon>
        <taxon>Bacilli</taxon>
        <taxon>Bacillales</taxon>
        <taxon>Paenibacillaceae</taxon>
        <taxon>Paenibacillus</taxon>
    </lineage>
</organism>
<dbReference type="EMBL" id="BMKR01000002">
    <property type="protein sequence ID" value="GGF64446.1"/>
    <property type="molecule type" value="Genomic_DNA"/>
</dbReference>